<dbReference type="PROSITE" id="PS00226">
    <property type="entry name" value="IF_ROD_1"/>
    <property type="match status" value="1"/>
</dbReference>
<name>A0A803JWW7_XENTR</name>
<dbReference type="AlphaFoldDB" id="A0A803JWW7"/>
<dbReference type="Ensembl" id="ENSXETT00000106490">
    <property type="protein sequence ID" value="ENSXETP00000112554"/>
    <property type="gene ID" value="ENSXETG00000045813"/>
</dbReference>
<feature type="domain" description="IF rod" evidence="5">
    <location>
        <begin position="70"/>
        <end position="378"/>
    </location>
</feature>
<dbReference type="Gene3D" id="1.20.5.170">
    <property type="match status" value="1"/>
</dbReference>
<comment type="similarity">
    <text evidence="3">Belongs to the intermediate filament family.</text>
</comment>
<dbReference type="Proteomes" id="UP000008143">
    <property type="component" value="Chromosome 10"/>
</dbReference>
<dbReference type="GO" id="GO:0045095">
    <property type="term" value="C:keratin filament"/>
    <property type="evidence" value="ECO:0000318"/>
    <property type="project" value="GO_Central"/>
</dbReference>
<dbReference type="KEGG" id="xtr:100127859"/>
<dbReference type="InterPro" id="IPR039008">
    <property type="entry name" value="IF_rod_dom"/>
</dbReference>
<dbReference type="GO" id="GO:0002009">
    <property type="term" value="P:morphogenesis of an epithelium"/>
    <property type="evidence" value="ECO:0000318"/>
    <property type="project" value="GO_Central"/>
</dbReference>
<dbReference type="Reactome" id="R-XTR-6809371">
    <property type="pathway name" value="Formation of the cornified envelope"/>
</dbReference>
<evidence type="ECO:0000313" key="9">
    <source>
        <dbReference type="Xenbase" id="XB-GENE-5961994"/>
    </source>
</evidence>
<organism evidence="6">
    <name type="scientific">Xenopus tropicalis</name>
    <name type="common">Western clawed frog</name>
    <name type="synonym">Silurana tropicalis</name>
    <dbReference type="NCBI Taxonomy" id="8364"/>
    <lineage>
        <taxon>Eukaryota</taxon>
        <taxon>Metazoa</taxon>
        <taxon>Chordata</taxon>
        <taxon>Craniata</taxon>
        <taxon>Vertebrata</taxon>
        <taxon>Euteleostomi</taxon>
        <taxon>Amphibia</taxon>
        <taxon>Batrachia</taxon>
        <taxon>Anura</taxon>
        <taxon>Pipoidea</taxon>
        <taxon>Pipidae</taxon>
        <taxon>Xenopodinae</taxon>
        <taxon>Xenopus</taxon>
        <taxon>Silurana</taxon>
    </lineage>
</organism>
<dbReference type="Xenbase" id="XB-GENE-5961994">
    <property type="gene designation" value="krt12"/>
</dbReference>
<dbReference type="Reactome" id="R-XTR-6805567">
    <property type="pathway name" value="Keratinization"/>
</dbReference>
<evidence type="ECO:0000256" key="2">
    <source>
        <dbReference type="ARBA" id="ARBA00023054"/>
    </source>
</evidence>
<dbReference type="GO" id="GO:0005856">
    <property type="term" value="C:cytoskeleton"/>
    <property type="evidence" value="ECO:0000318"/>
    <property type="project" value="GO_Central"/>
</dbReference>
<reference evidence="8" key="3">
    <citation type="submission" date="2025-04" db="UniProtKB">
        <authorList>
            <consortium name="RefSeq"/>
        </authorList>
    </citation>
    <scope>IDENTIFICATION</scope>
    <source>
        <strain evidence="8">Nigerian</strain>
        <tissue evidence="8">Liver and blood</tissue>
    </source>
</reference>
<dbReference type="OrthoDB" id="9895047at2759"/>
<protein>
    <submittedName>
        <fullName evidence="6">Keratin 12, gene 1</fullName>
    </submittedName>
    <submittedName>
        <fullName evidence="8">Keratin, type I cytoskeletal 14</fullName>
    </submittedName>
</protein>
<dbReference type="Gene3D" id="1.20.5.1160">
    <property type="entry name" value="Vasodilator-stimulated phosphoprotein"/>
    <property type="match status" value="1"/>
</dbReference>
<reference evidence="6" key="1">
    <citation type="journal article" date="2010" name="Science">
        <title>The genome of the Western clawed frog Xenopus tropicalis.</title>
        <authorList>
            <person name="Hellsten U."/>
            <person name="Harland R.M."/>
            <person name="Gilchrist M.J."/>
            <person name="Hendrix D."/>
            <person name="Jurka J."/>
            <person name="Kapitonov V."/>
            <person name="Ovcharenko I."/>
            <person name="Putnam N.H."/>
            <person name="Shu S."/>
            <person name="Taher L."/>
            <person name="Blitz I.L."/>
            <person name="Blumberg B."/>
            <person name="Dichmann D.S."/>
            <person name="Dubchak I."/>
            <person name="Amaya E."/>
            <person name="Detter J.C."/>
            <person name="Fletcher R."/>
            <person name="Gerhard D.S."/>
            <person name="Goodstein D."/>
            <person name="Graves T."/>
            <person name="Grigoriev I.V."/>
            <person name="Grimwood J."/>
            <person name="Kawashima T."/>
            <person name="Lindquist E."/>
            <person name="Lucas S.M."/>
            <person name="Mead P.E."/>
            <person name="Mitros T."/>
            <person name="Ogino H."/>
            <person name="Ohta Y."/>
            <person name="Poliakov A.V."/>
            <person name="Pollet N."/>
            <person name="Robert J."/>
            <person name="Salamov A."/>
            <person name="Sater A.K."/>
            <person name="Schmutz J."/>
            <person name="Terry A."/>
            <person name="Vize P.D."/>
            <person name="Warren W.C."/>
            <person name="Wells D."/>
            <person name="Wills A."/>
            <person name="Wilson R.K."/>
            <person name="Zimmerman L.B."/>
            <person name="Zorn A.M."/>
            <person name="Grainger R."/>
            <person name="Grammer T."/>
            <person name="Khokha M.K."/>
            <person name="Richardson P.M."/>
            <person name="Rokhsar D.S."/>
        </authorList>
    </citation>
    <scope>NUCLEOTIDE SEQUENCE [LARGE SCALE GENOMIC DNA]</scope>
    <source>
        <strain evidence="6">Nigerian</strain>
    </source>
</reference>
<dbReference type="GO" id="GO:0030280">
    <property type="term" value="F:structural constituent of skin epidermis"/>
    <property type="evidence" value="ECO:0000318"/>
    <property type="project" value="GO_Central"/>
</dbReference>
<feature type="coiled-coil region" evidence="4">
    <location>
        <begin position="264"/>
        <end position="344"/>
    </location>
</feature>
<dbReference type="OMA" id="MYKHVVV"/>
<keyword evidence="2 4" id="KW-0175">Coiled coil</keyword>
<dbReference type="RefSeq" id="XP_031750293.1">
    <property type="nucleotide sequence ID" value="XM_031894433.1"/>
</dbReference>
<feature type="coiled-coil region" evidence="4">
    <location>
        <begin position="173"/>
        <end position="207"/>
    </location>
</feature>
<dbReference type="AGR" id="Xenbase:XB-GENE-5961994"/>
<dbReference type="PRINTS" id="PR01248">
    <property type="entry name" value="TYPE1KERATIN"/>
</dbReference>
<evidence type="ECO:0000256" key="3">
    <source>
        <dbReference type="RuleBase" id="RU000685"/>
    </source>
</evidence>
<feature type="coiled-coil region" evidence="4">
    <location>
        <begin position="74"/>
        <end position="144"/>
    </location>
</feature>
<keyword evidence="1 3" id="KW-0403">Intermediate filament</keyword>
<dbReference type="InterPro" id="IPR002957">
    <property type="entry name" value="Keratin_I"/>
</dbReference>
<dbReference type="InterPro" id="IPR018039">
    <property type="entry name" value="IF_conserved"/>
</dbReference>
<dbReference type="Gene3D" id="1.20.5.500">
    <property type="entry name" value="Single helix bin"/>
    <property type="match status" value="1"/>
</dbReference>
<reference evidence="6" key="2">
    <citation type="submission" date="2021-03" db="UniProtKB">
        <authorList>
            <consortium name="Ensembl"/>
        </authorList>
    </citation>
    <scope>IDENTIFICATION</scope>
</reference>
<dbReference type="PANTHER" id="PTHR23239:SF383">
    <property type="entry name" value="KERATIN 12, GENE 1"/>
    <property type="match status" value="1"/>
</dbReference>
<accession>A0A803JWW7</accession>
<proteinExistence type="inferred from homology"/>
<dbReference type="GeneTree" id="ENSGT00950000182969"/>
<evidence type="ECO:0000256" key="4">
    <source>
        <dbReference type="SAM" id="Coils"/>
    </source>
</evidence>
<dbReference type="SMART" id="SM01391">
    <property type="entry name" value="Filament"/>
    <property type="match status" value="1"/>
</dbReference>
<evidence type="ECO:0000313" key="6">
    <source>
        <dbReference type="Ensembl" id="ENSXETP00000112554"/>
    </source>
</evidence>
<dbReference type="GO" id="GO:0030855">
    <property type="term" value="P:epithelial cell differentiation"/>
    <property type="evidence" value="ECO:0000318"/>
    <property type="project" value="GO_Central"/>
</dbReference>
<dbReference type="Pfam" id="PF00038">
    <property type="entry name" value="Filament"/>
    <property type="match status" value="1"/>
</dbReference>
<dbReference type="PROSITE" id="PS51842">
    <property type="entry name" value="IF_ROD_2"/>
    <property type="match status" value="1"/>
</dbReference>
<keyword evidence="7" id="KW-1185">Reference proteome</keyword>
<gene>
    <name evidence="9" type="primary">krt12</name>
    <name evidence="6 8" type="synonym">krt12.1</name>
</gene>
<sequence>MYKHVVVKGGHVQVGGSGGGNYRKISVGGYASSVYAGAGGRNTKVSTDGSPGELTSRHLYIKTVSIGGNEKETMRNLNNRLATYLEKVRSLEKANAELEGQIKEWYQQNSGFGKRDDAHYFQVIEELTKQIVNAKMENGKLLLQMDNATLALDDFKMKLEYELNLGAAVEKDLSELRKVVDDLTMTRTDLESQIESLKEEMVYLKKNHTQDMVGLHKQEGTIDVEVDAAPSVDLGKTMEDMRSQYEQLVEKQRLEAKYGFDRKVEEWNEEVQTNTAELEKCRKDLSELKHKVQDLEIESQAELSKRKAAGNALDNVNSRYTMELADKQEKIARFEEHLQQTRRDVGFQIQEFTILFDLKNRLEAEISTYRRLLDAEGQ</sequence>
<dbReference type="PANTHER" id="PTHR23239">
    <property type="entry name" value="INTERMEDIATE FILAMENT"/>
    <property type="match status" value="1"/>
</dbReference>
<dbReference type="SUPFAM" id="SSF64593">
    <property type="entry name" value="Intermediate filament protein, coiled coil region"/>
    <property type="match status" value="2"/>
</dbReference>
<evidence type="ECO:0000313" key="7">
    <source>
        <dbReference type="Proteomes" id="UP000008143"/>
    </source>
</evidence>
<evidence type="ECO:0000259" key="5">
    <source>
        <dbReference type="PROSITE" id="PS51842"/>
    </source>
</evidence>
<evidence type="ECO:0000313" key="8">
    <source>
        <dbReference type="RefSeq" id="XP_031750293.1"/>
    </source>
</evidence>
<evidence type="ECO:0000256" key="1">
    <source>
        <dbReference type="ARBA" id="ARBA00022754"/>
    </source>
</evidence>
<dbReference type="GO" id="GO:0045109">
    <property type="term" value="P:intermediate filament organization"/>
    <property type="evidence" value="ECO:0000318"/>
    <property type="project" value="GO_Central"/>
</dbReference>